<dbReference type="EMBL" id="JBEDNZ010000028">
    <property type="protein sequence ID" value="KAL0809725.1"/>
    <property type="molecule type" value="Genomic_DNA"/>
</dbReference>
<dbReference type="AlphaFoldDB" id="A0ABD0S6P1"/>
<dbReference type="Proteomes" id="UP001549921">
    <property type="component" value="Unassembled WGS sequence"/>
</dbReference>
<evidence type="ECO:0000313" key="1">
    <source>
        <dbReference type="EMBL" id="KAL0809725.1"/>
    </source>
</evidence>
<comment type="caution">
    <text evidence="1">The sequence shown here is derived from an EMBL/GenBank/DDBJ whole genome shotgun (WGS) entry which is preliminary data.</text>
</comment>
<accession>A0ABD0S6P1</accession>
<proteinExistence type="predicted"/>
<protein>
    <recommendedName>
        <fullName evidence="3">Gag polyprotein</fullName>
    </recommendedName>
</protein>
<evidence type="ECO:0008006" key="3">
    <source>
        <dbReference type="Google" id="ProtNLM"/>
    </source>
</evidence>
<evidence type="ECO:0000313" key="2">
    <source>
        <dbReference type="Proteomes" id="UP001549921"/>
    </source>
</evidence>
<dbReference type="InterPro" id="IPR036875">
    <property type="entry name" value="Znf_CCHC_sf"/>
</dbReference>
<name>A0ABD0S6P1_LOXSC</name>
<gene>
    <name evidence="1" type="ORF">ABMA28_011232</name>
</gene>
<reference evidence="1 2" key="1">
    <citation type="submission" date="2024-06" db="EMBL/GenBank/DDBJ databases">
        <title>A chromosome-level genome assembly of beet webworm, Loxostege sticticalis.</title>
        <authorList>
            <person name="Zhang Y."/>
        </authorList>
    </citation>
    <scope>NUCLEOTIDE SEQUENCE [LARGE SCALE GENOMIC DNA]</scope>
    <source>
        <strain evidence="1">AQ028</strain>
        <tissue evidence="1">Male pupae</tissue>
    </source>
</reference>
<sequence length="434" mass="50133">MSYPIKYLSLQKSELIYEVSLRGLTPGDSVEELRRQIVKLANELPAEDILESFLTPNEDLNGANDSLTKANNNIQLLKSAFDKNLYSRTENLLNQLYHRINRITPTPDTTELYKLVCSNFKLRYKELLGMKPHKHQSQTSSEKQVETTVTSVTCERNLMSDIGKLKYSGKTCARAFIQKVEEFAVSRSISHDKILTFAYEIFTDDALHWYRCVKDSIGSWEDSKDYDYRLLSEIRARTQGEGENITVYLSIMHGMFARLDKSMNEDDKLEIILHNIRPCYASTLAAANDIKSITQLKTLCRNYENIQSRMSQFHEPPKASSDTLAPEFAYKNTNSYTNSYKRPNNNYSRNFNNYKSYPNNYTKNNSDKSITVAAVSSGDETYVETKRRVYCPRCRSDTHSLRQCFKPRFLICFKCGKKDVRYPDCPDCHSDPKN</sequence>
<organism evidence="1 2">
    <name type="scientific">Loxostege sticticalis</name>
    <name type="common">Beet webworm moth</name>
    <dbReference type="NCBI Taxonomy" id="481309"/>
    <lineage>
        <taxon>Eukaryota</taxon>
        <taxon>Metazoa</taxon>
        <taxon>Ecdysozoa</taxon>
        <taxon>Arthropoda</taxon>
        <taxon>Hexapoda</taxon>
        <taxon>Insecta</taxon>
        <taxon>Pterygota</taxon>
        <taxon>Neoptera</taxon>
        <taxon>Endopterygota</taxon>
        <taxon>Lepidoptera</taxon>
        <taxon>Glossata</taxon>
        <taxon>Ditrysia</taxon>
        <taxon>Pyraloidea</taxon>
        <taxon>Crambidae</taxon>
        <taxon>Pyraustinae</taxon>
        <taxon>Loxostege</taxon>
    </lineage>
</organism>
<dbReference type="SUPFAM" id="SSF57756">
    <property type="entry name" value="Retrovirus zinc finger-like domains"/>
    <property type="match status" value="1"/>
</dbReference>